<reference evidence="2" key="1">
    <citation type="journal article" date="2008" name="Nat. Genet.">
        <title>The Pristionchus pacificus genome provides a unique perspective on nematode lifestyle and parasitism.</title>
        <authorList>
            <person name="Dieterich C."/>
            <person name="Clifton S.W."/>
            <person name="Schuster L.N."/>
            <person name="Chinwalla A."/>
            <person name="Delehaunty K."/>
            <person name="Dinkelacker I."/>
            <person name="Fulton L."/>
            <person name="Fulton R."/>
            <person name="Godfrey J."/>
            <person name="Minx P."/>
            <person name="Mitreva M."/>
            <person name="Roeseler W."/>
            <person name="Tian H."/>
            <person name="Witte H."/>
            <person name="Yang S.P."/>
            <person name="Wilson R.K."/>
            <person name="Sommer R.J."/>
        </authorList>
    </citation>
    <scope>NUCLEOTIDE SEQUENCE [LARGE SCALE GENOMIC DNA]</scope>
    <source>
        <strain evidence="2">PS312</strain>
    </source>
</reference>
<proteinExistence type="predicted"/>
<reference evidence="1" key="2">
    <citation type="submission" date="2022-06" db="UniProtKB">
        <authorList>
            <consortium name="EnsemblMetazoa"/>
        </authorList>
    </citation>
    <scope>IDENTIFICATION</scope>
    <source>
        <strain evidence="1">PS312</strain>
    </source>
</reference>
<dbReference type="EnsemblMetazoa" id="PPA46003.1">
    <property type="protein sequence ID" value="PPA46003.1"/>
    <property type="gene ID" value="WBGene00284372"/>
</dbReference>
<name>A0A2A6D2S8_PRIPA</name>
<dbReference type="AlphaFoldDB" id="A0A2A6D2S8"/>
<accession>A0A2A6D2S8</accession>
<accession>A0A8R1Z5B1</accession>
<evidence type="ECO:0000313" key="2">
    <source>
        <dbReference type="Proteomes" id="UP000005239"/>
    </source>
</evidence>
<protein>
    <submittedName>
        <fullName evidence="1">Uncharacterized protein</fullName>
    </submittedName>
</protein>
<sequence>MSTFTLRKEYPTCEFQQKSGMLSMISDVLKVVLSAAFALFPVPAHQSRFALAVIVVRLAVLLMAKSDRMCEIMYF</sequence>
<gene>
    <name evidence="1" type="primary">WBGene00284372</name>
</gene>
<keyword evidence="2" id="KW-1185">Reference proteome</keyword>
<dbReference type="Proteomes" id="UP000005239">
    <property type="component" value="Unassembled WGS sequence"/>
</dbReference>
<evidence type="ECO:0000313" key="1">
    <source>
        <dbReference type="EnsemblMetazoa" id="PPA46003.1"/>
    </source>
</evidence>
<organism evidence="1 2">
    <name type="scientific">Pristionchus pacificus</name>
    <name type="common">Parasitic nematode worm</name>
    <dbReference type="NCBI Taxonomy" id="54126"/>
    <lineage>
        <taxon>Eukaryota</taxon>
        <taxon>Metazoa</taxon>
        <taxon>Ecdysozoa</taxon>
        <taxon>Nematoda</taxon>
        <taxon>Chromadorea</taxon>
        <taxon>Rhabditida</taxon>
        <taxon>Rhabditina</taxon>
        <taxon>Diplogasteromorpha</taxon>
        <taxon>Diplogasteroidea</taxon>
        <taxon>Neodiplogasteridae</taxon>
        <taxon>Pristionchus</taxon>
    </lineage>
</organism>